<proteinExistence type="predicted"/>
<reference evidence="2" key="1">
    <citation type="submission" date="2016-01" db="EMBL/GenBank/DDBJ databases">
        <authorList>
            <person name="Peeters C."/>
        </authorList>
    </citation>
    <scope>NUCLEOTIDE SEQUENCE</scope>
    <source>
        <strain evidence="2">LMG 29322</strain>
    </source>
</reference>
<accession>A0A158AKR9</accession>
<feature type="region of interest" description="Disordered" evidence="1">
    <location>
        <begin position="64"/>
        <end position="88"/>
    </location>
</feature>
<evidence type="ECO:0000313" key="3">
    <source>
        <dbReference type="Proteomes" id="UP000054851"/>
    </source>
</evidence>
<keyword evidence="3" id="KW-1185">Reference proteome</keyword>
<organism evidence="2 3">
    <name type="scientific">Caballeronia hypogeia</name>
    <dbReference type="NCBI Taxonomy" id="1777140"/>
    <lineage>
        <taxon>Bacteria</taxon>
        <taxon>Pseudomonadati</taxon>
        <taxon>Pseudomonadota</taxon>
        <taxon>Betaproteobacteria</taxon>
        <taxon>Burkholderiales</taxon>
        <taxon>Burkholderiaceae</taxon>
        <taxon>Caballeronia</taxon>
    </lineage>
</organism>
<feature type="compositionally biased region" description="Polar residues" evidence="1">
    <location>
        <begin position="67"/>
        <end position="79"/>
    </location>
</feature>
<dbReference type="Proteomes" id="UP000054851">
    <property type="component" value="Unassembled WGS sequence"/>
</dbReference>
<name>A0A158AKR9_9BURK</name>
<dbReference type="EMBL" id="FCOA02000006">
    <property type="protein sequence ID" value="SAK58305.1"/>
    <property type="molecule type" value="Genomic_DNA"/>
</dbReference>
<comment type="caution">
    <text evidence="2">The sequence shown here is derived from an EMBL/GenBank/DDBJ whole genome shotgun (WGS) entry which is preliminary data.</text>
</comment>
<dbReference type="AlphaFoldDB" id="A0A158AKR9"/>
<gene>
    <name evidence="2" type="ORF">AWB79_02515</name>
</gene>
<protein>
    <submittedName>
        <fullName evidence="2">Uncharacterized protein</fullName>
    </submittedName>
</protein>
<sequence length="88" mass="9664">MLESRLATSRVGTWKSLLEKEICFTRAGVIDMVESTPSNLRDLRPGIMPSNAFSTHTHFALRRRHSSLPTSMSKPTSEPSGAFDSKGG</sequence>
<evidence type="ECO:0000256" key="1">
    <source>
        <dbReference type="SAM" id="MobiDB-lite"/>
    </source>
</evidence>
<evidence type="ECO:0000313" key="2">
    <source>
        <dbReference type="EMBL" id="SAK58305.1"/>
    </source>
</evidence>